<protein>
    <submittedName>
        <fullName evidence="1">Uncharacterized protein</fullName>
    </submittedName>
</protein>
<proteinExistence type="predicted"/>
<gene>
    <name evidence="1" type="ORF">ECO71P1_00090</name>
</gene>
<dbReference type="EMBL" id="OP172789">
    <property type="protein sequence ID" value="WAX14153.1"/>
    <property type="molecule type" value="Genomic_DNA"/>
</dbReference>
<evidence type="ECO:0000313" key="2">
    <source>
        <dbReference type="Proteomes" id="UP001210644"/>
    </source>
</evidence>
<name>A0AAE9VBU8_9CAUD</name>
<keyword evidence="2" id="KW-1185">Reference proteome</keyword>
<dbReference type="Proteomes" id="UP001210644">
    <property type="component" value="Segment"/>
</dbReference>
<reference evidence="1 2" key="1">
    <citation type="submission" date="2022-08" db="EMBL/GenBank/DDBJ databases">
        <authorList>
            <person name="Shen J."/>
        </authorList>
    </citation>
    <scope>NUCLEOTIDE SEQUENCE [LARGE SCALE GENOMIC DNA]</scope>
</reference>
<organism evidence="1 2">
    <name type="scientific">Escherichia phage ECO71P1</name>
    <dbReference type="NCBI Taxonomy" id="2968662"/>
    <lineage>
        <taxon>Viruses</taxon>
        <taxon>Duplodnaviria</taxon>
        <taxon>Heunggongvirae</taxon>
        <taxon>Uroviricota</taxon>
        <taxon>Caudoviricetes</taxon>
        <taxon>Lindbergviridae</taxon>
        <taxon>Wifcevirus</taxon>
        <taxon>Wifcevirus ECO71P1</taxon>
    </lineage>
</organism>
<accession>A0AAE9VBU8</accession>
<sequence>MPNKNDSIHNTYTKGSGMAFGGSIKIDAPGIHIHNVDASSDVSSRDLSLVLKNQLALESRLDSIEKSLESLRDQLYGPCPVADESKTVNVNYGLIDNMLGATSRSAVKAYNIENLIGQISDGFGTSCVAGRESDCGE</sequence>
<evidence type="ECO:0000313" key="1">
    <source>
        <dbReference type="EMBL" id="WAX14153.1"/>
    </source>
</evidence>